<dbReference type="RefSeq" id="WP_181578771.1">
    <property type="nucleotide sequence ID" value="NZ_CP059399.1"/>
</dbReference>
<protein>
    <submittedName>
        <fullName evidence="2">SgcJ/EcaC family oxidoreductase</fullName>
    </submittedName>
</protein>
<accession>A0A7D6ZGP2</accession>
<keyword evidence="3" id="KW-1185">Reference proteome</keyword>
<dbReference type="EMBL" id="CP059399">
    <property type="protein sequence ID" value="QLY27563.1"/>
    <property type="molecule type" value="Genomic_DNA"/>
</dbReference>
<reference evidence="2 3" key="1">
    <citation type="submission" date="2020-07" db="EMBL/GenBank/DDBJ databases">
        <authorList>
            <person name="Zhuang K."/>
            <person name="Ran Y."/>
        </authorList>
    </citation>
    <scope>NUCLEOTIDE SEQUENCE [LARGE SCALE GENOMIC DNA]</scope>
    <source>
        <strain evidence="2 3">WCH-YHL-001</strain>
    </source>
</reference>
<evidence type="ECO:0000313" key="3">
    <source>
        <dbReference type="Proteomes" id="UP000515512"/>
    </source>
</evidence>
<dbReference type="Proteomes" id="UP000515512">
    <property type="component" value="Chromosome"/>
</dbReference>
<sequence length="134" mass="14652">MTNAVRTTTDRDAVLDVIAELYRAWADNDADALADLYLEDATSIVRGALNDSREQVRANMAQNFAGPLKGSRVVDEPAFVRFPAPDTAVAVGRAAIRFAGEEQVPADRWVIATWVLVRRDAGWRIAAYHNGPVA</sequence>
<dbReference type="InterPro" id="IPR011944">
    <property type="entry name" value="Steroid_delta5-4_isomerase"/>
</dbReference>
<dbReference type="InterPro" id="IPR032710">
    <property type="entry name" value="NTF2-like_dom_sf"/>
</dbReference>
<gene>
    <name evidence="2" type="ORF">H0264_18955</name>
</gene>
<evidence type="ECO:0000259" key="1">
    <source>
        <dbReference type="Pfam" id="PF13474"/>
    </source>
</evidence>
<dbReference type="NCBIfam" id="TIGR02246">
    <property type="entry name" value="SgcJ/EcaC family oxidoreductase"/>
    <property type="match status" value="1"/>
</dbReference>
<feature type="domain" description="SnoaL-like" evidence="1">
    <location>
        <begin position="14"/>
        <end position="129"/>
    </location>
</feature>
<name>A0A7D6ZGP2_9NOCA</name>
<dbReference type="AlphaFoldDB" id="A0A7D6ZGP2"/>
<dbReference type="Pfam" id="PF13474">
    <property type="entry name" value="SnoaL_3"/>
    <property type="match status" value="1"/>
</dbReference>
<dbReference type="KEGG" id="nhu:H0264_18955"/>
<proteinExistence type="predicted"/>
<dbReference type="Gene3D" id="3.10.450.50">
    <property type="match status" value="1"/>
</dbReference>
<dbReference type="SUPFAM" id="SSF54427">
    <property type="entry name" value="NTF2-like"/>
    <property type="match status" value="1"/>
</dbReference>
<evidence type="ECO:0000313" key="2">
    <source>
        <dbReference type="EMBL" id="QLY27563.1"/>
    </source>
</evidence>
<organism evidence="2 3">
    <name type="scientific">Nocardia huaxiensis</name>
    <dbReference type="NCBI Taxonomy" id="2755382"/>
    <lineage>
        <taxon>Bacteria</taxon>
        <taxon>Bacillati</taxon>
        <taxon>Actinomycetota</taxon>
        <taxon>Actinomycetes</taxon>
        <taxon>Mycobacteriales</taxon>
        <taxon>Nocardiaceae</taxon>
        <taxon>Nocardia</taxon>
    </lineage>
</organism>
<dbReference type="InterPro" id="IPR037401">
    <property type="entry name" value="SnoaL-like"/>
</dbReference>